<dbReference type="InterPro" id="IPR005632">
    <property type="entry name" value="Chaperone_Skp"/>
</dbReference>
<feature type="chain" id="PRO_5019377736" evidence="3">
    <location>
        <begin position="20"/>
        <end position="224"/>
    </location>
</feature>
<dbReference type="EMBL" id="RAHX01000001">
    <property type="protein sequence ID" value="RJY08346.1"/>
    <property type="molecule type" value="Genomic_DNA"/>
</dbReference>
<dbReference type="OrthoDB" id="7427936at2"/>
<dbReference type="GO" id="GO:0050821">
    <property type="term" value="P:protein stabilization"/>
    <property type="evidence" value="ECO:0007669"/>
    <property type="project" value="TreeGrafter"/>
</dbReference>
<evidence type="ECO:0000256" key="3">
    <source>
        <dbReference type="SAM" id="SignalP"/>
    </source>
</evidence>
<dbReference type="SUPFAM" id="SSF111384">
    <property type="entry name" value="OmpH-like"/>
    <property type="match status" value="1"/>
</dbReference>
<reference evidence="4 5" key="1">
    <citation type="journal article" date="2017" name="Int. J. Syst. Evol. Microbiol.">
        <title>Erythrobacter aquimixticola sp. nov., isolated from the junction between the ocean and a freshwater spring.</title>
        <authorList>
            <person name="Park S."/>
            <person name="Jung Y.T."/>
            <person name="Choi S.J."/>
            <person name="Yoon J.H."/>
        </authorList>
    </citation>
    <scope>NUCLEOTIDE SEQUENCE [LARGE SCALE GENOMIC DNA]</scope>
    <source>
        <strain evidence="4 5">JSSK-14</strain>
    </source>
</reference>
<dbReference type="SMART" id="SM00935">
    <property type="entry name" value="OmpH"/>
    <property type="match status" value="1"/>
</dbReference>
<dbReference type="RefSeq" id="WP_120047233.1">
    <property type="nucleotide sequence ID" value="NZ_RAHX01000001.1"/>
</dbReference>
<accession>A0A419RRF1</accession>
<comment type="caution">
    <text evidence="4">The sequence shown here is derived from an EMBL/GenBank/DDBJ whole genome shotgun (WGS) entry which is preliminary data.</text>
</comment>
<proteinExistence type="inferred from homology"/>
<comment type="similarity">
    <text evidence="1">Belongs to the Skp family.</text>
</comment>
<dbReference type="AlphaFoldDB" id="A0A419RRF1"/>
<dbReference type="Pfam" id="PF03938">
    <property type="entry name" value="OmpH"/>
    <property type="match status" value="1"/>
</dbReference>
<keyword evidence="5" id="KW-1185">Reference proteome</keyword>
<dbReference type="Gene3D" id="3.30.910.20">
    <property type="entry name" value="Skp domain"/>
    <property type="match status" value="1"/>
</dbReference>
<name>A0A419RRF1_9SPHN</name>
<evidence type="ECO:0000256" key="1">
    <source>
        <dbReference type="ARBA" id="ARBA00009091"/>
    </source>
</evidence>
<protein>
    <submittedName>
        <fullName evidence="4">OmpH family outer membrane protein</fullName>
    </submittedName>
</protein>
<organism evidence="4 5">
    <name type="scientific">Aurantiacibacter aquimixticola</name>
    <dbReference type="NCBI Taxonomy" id="1958945"/>
    <lineage>
        <taxon>Bacteria</taxon>
        <taxon>Pseudomonadati</taxon>
        <taxon>Pseudomonadota</taxon>
        <taxon>Alphaproteobacteria</taxon>
        <taxon>Sphingomonadales</taxon>
        <taxon>Erythrobacteraceae</taxon>
        <taxon>Aurantiacibacter</taxon>
    </lineage>
</organism>
<dbReference type="PANTHER" id="PTHR35089">
    <property type="entry name" value="CHAPERONE PROTEIN SKP"/>
    <property type="match status" value="1"/>
</dbReference>
<keyword evidence="2 3" id="KW-0732">Signal</keyword>
<dbReference type="GO" id="GO:0051082">
    <property type="term" value="F:unfolded protein binding"/>
    <property type="evidence" value="ECO:0007669"/>
    <property type="project" value="InterPro"/>
</dbReference>
<evidence type="ECO:0000256" key="2">
    <source>
        <dbReference type="ARBA" id="ARBA00022729"/>
    </source>
</evidence>
<evidence type="ECO:0000313" key="5">
    <source>
        <dbReference type="Proteomes" id="UP000285232"/>
    </source>
</evidence>
<feature type="signal peptide" evidence="3">
    <location>
        <begin position="1"/>
        <end position="19"/>
    </location>
</feature>
<dbReference type="Proteomes" id="UP000285232">
    <property type="component" value="Unassembled WGS sequence"/>
</dbReference>
<dbReference type="PANTHER" id="PTHR35089:SF1">
    <property type="entry name" value="CHAPERONE PROTEIN SKP"/>
    <property type="match status" value="1"/>
</dbReference>
<sequence length="224" mass="24064">MKYLVKPALAAALATTAIAAPAAAQVNGMATVDLPSAVAQTQAFQNGYQQIGQQYQAQRTTIEQRAQQRQQLVRSFDSNNDGQLDQAESAAAQDPNNATVRQIQAIDQELAQLQQPIDRARVYVVQQIAQQYSAALQQVVSERGIQFVISPDAVVYANPAADVTQLVTAQLNTRVPAATITPPADWQPSQAAVGLFQQLQQLLTYAAIQQQNAAQQQPAATGGR</sequence>
<gene>
    <name evidence="4" type="ORF">D6201_02310</name>
</gene>
<dbReference type="GO" id="GO:0005829">
    <property type="term" value="C:cytosol"/>
    <property type="evidence" value="ECO:0007669"/>
    <property type="project" value="TreeGrafter"/>
</dbReference>
<evidence type="ECO:0000313" key="4">
    <source>
        <dbReference type="EMBL" id="RJY08346.1"/>
    </source>
</evidence>
<dbReference type="InterPro" id="IPR024930">
    <property type="entry name" value="Skp_dom_sf"/>
</dbReference>